<proteinExistence type="predicted"/>
<sequence>MSSHSGLSTHGQFVFISNSTLPLLEETQES</sequence>
<reference evidence="1" key="1">
    <citation type="journal article" date="2012" name="Nat. Biotechnol.">
        <title>Reference genome sequence of the model plant Setaria.</title>
        <authorList>
            <person name="Bennetzen J.L."/>
            <person name="Schmutz J."/>
            <person name="Wang H."/>
            <person name="Percifield R."/>
            <person name="Hawkins J."/>
            <person name="Pontaroli A.C."/>
            <person name="Estep M."/>
            <person name="Feng L."/>
            <person name="Vaughn J.N."/>
            <person name="Grimwood J."/>
            <person name="Jenkins J."/>
            <person name="Barry K."/>
            <person name="Lindquist E."/>
            <person name="Hellsten U."/>
            <person name="Deshpande S."/>
            <person name="Wang X."/>
            <person name="Wu X."/>
            <person name="Mitros T."/>
            <person name="Triplett J."/>
            <person name="Yang X."/>
            <person name="Ye C.Y."/>
            <person name="Mauro-Herrera M."/>
            <person name="Wang L."/>
            <person name="Li P."/>
            <person name="Sharma M."/>
            <person name="Sharma R."/>
            <person name="Ronald P.C."/>
            <person name="Panaud O."/>
            <person name="Kellogg E.A."/>
            <person name="Brutnell T.P."/>
            <person name="Doust A.N."/>
            <person name="Tuskan G.A."/>
            <person name="Rokhsar D."/>
            <person name="Devos K.M."/>
        </authorList>
    </citation>
    <scope>NUCLEOTIDE SEQUENCE [LARGE SCALE GENOMIC DNA]</scope>
    <source>
        <strain evidence="1">Yugu1</strain>
    </source>
</reference>
<dbReference type="AlphaFoldDB" id="A0A368SM70"/>
<organism evidence="1">
    <name type="scientific">Setaria italica</name>
    <name type="common">Foxtail millet</name>
    <name type="synonym">Panicum italicum</name>
    <dbReference type="NCBI Taxonomy" id="4555"/>
    <lineage>
        <taxon>Eukaryota</taxon>
        <taxon>Viridiplantae</taxon>
        <taxon>Streptophyta</taxon>
        <taxon>Embryophyta</taxon>
        <taxon>Tracheophyta</taxon>
        <taxon>Spermatophyta</taxon>
        <taxon>Magnoliopsida</taxon>
        <taxon>Liliopsida</taxon>
        <taxon>Poales</taxon>
        <taxon>Poaceae</taxon>
        <taxon>PACMAD clade</taxon>
        <taxon>Panicoideae</taxon>
        <taxon>Panicodae</taxon>
        <taxon>Paniceae</taxon>
        <taxon>Cenchrinae</taxon>
        <taxon>Setaria</taxon>
    </lineage>
</organism>
<name>A0A368SM70_SETIT</name>
<evidence type="ECO:0000313" key="1">
    <source>
        <dbReference type="EMBL" id="RCV43481.1"/>
    </source>
</evidence>
<protein>
    <submittedName>
        <fullName evidence="1">Uncharacterized protein</fullName>
    </submittedName>
</protein>
<dbReference type="EMBL" id="CM003536">
    <property type="protein sequence ID" value="RCV43481.1"/>
    <property type="molecule type" value="Genomic_DNA"/>
</dbReference>
<gene>
    <name evidence="1" type="ORF">SETIT_9G297700v2</name>
</gene>
<accession>A0A368SM70</accession>
<reference evidence="1" key="2">
    <citation type="submission" date="2015-07" db="EMBL/GenBank/DDBJ databases">
        <authorList>
            <person name="Noorani M."/>
        </authorList>
    </citation>
    <scope>NUCLEOTIDE SEQUENCE</scope>
    <source>
        <strain evidence="1">Yugu1</strain>
    </source>
</reference>